<feature type="region of interest" description="Disordered" evidence="2">
    <location>
        <begin position="197"/>
        <end position="243"/>
    </location>
</feature>
<feature type="compositionally biased region" description="Acidic residues" evidence="2">
    <location>
        <begin position="203"/>
        <end position="228"/>
    </location>
</feature>
<name>A0A8J2KYJ3_9HEXA</name>
<reference evidence="4" key="1">
    <citation type="submission" date="2021-06" db="EMBL/GenBank/DDBJ databases">
        <authorList>
            <person name="Hodson N. C."/>
            <person name="Mongue J. A."/>
            <person name="Jaron S. K."/>
        </authorList>
    </citation>
    <scope>NUCLEOTIDE SEQUENCE</scope>
</reference>
<dbReference type="EMBL" id="CAJVCH010275270">
    <property type="protein sequence ID" value="CAG7734740.1"/>
    <property type="molecule type" value="Genomic_DNA"/>
</dbReference>
<keyword evidence="5" id="KW-1185">Reference proteome</keyword>
<dbReference type="InterPro" id="IPR045108">
    <property type="entry name" value="TXNDC17-like"/>
</dbReference>
<dbReference type="PANTHER" id="PTHR12452">
    <property type="entry name" value="42-9-9 PROTEIN-RELATED"/>
    <property type="match status" value="1"/>
</dbReference>
<dbReference type="PANTHER" id="PTHR12452:SF0">
    <property type="entry name" value="THIOREDOXIN DOMAIN-CONTAINING PROTEIN 17"/>
    <property type="match status" value="1"/>
</dbReference>
<accession>A0A8J2KYJ3</accession>
<feature type="region of interest" description="Disordered" evidence="2">
    <location>
        <begin position="1"/>
        <end position="158"/>
    </location>
</feature>
<protein>
    <recommendedName>
        <fullName evidence="3">Thioredoxin domain-containing protein</fullName>
    </recommendedName>
</protein>
<evidence type="ECO:0000259" key="3">
    <source>
        <dbReference type="Pfam" id="PF06110"/>
    </source>
</evidence>
<feature type="compositionally biased region" description="Low complexity" evidence="2">
    <location>
        <begin position="148"/>
        <end position="158"/>
    </location>
</feature>
<feature type="compositionally biased region" description="Basic and acidic residues" evidence="2">
    <location>
        <begin position="104"/>
        <end position="122"/>
    </location>
</feature>
<proteinExistence type="inferred from homology"/>
<gene>
    <name evidence="4" type="ORF">AFUS01_LOCUS23113</name>
</gene>
<dbReference type="Pfam" id="PF06110">
    <property type="entry name" value="TXD17-like_Trx"/>
    <property type="match status" value="1"/>
</dbReference>
<evidence type="ECO:0000313" key="5">
    <source>
        <dbReference type="Proteomes" id="UP000708208"/>
    </source>
</evidence>
<organism evidence="4 5">
    <name type="scientific">Allacma fusca</name>
    <dbReference type="NCBI Taxonomy" id="39272"/>
    <lineage>
        <taxon>Eukaryota</taxon>
        <taxon>Metazoa</taxon>
        <taxon>Ecdysozoa</taxon>
        <taxon>Arthropoda</taxon>
        <taxon>Hexapoda</taxon>
        <taxon>Collembola</taxon>
        <taxon>Symphypleona</taxon>
        <taxon>Sminthuridae</taxon>
        <taxon>Allacma</taxon>
    </lineage>
</organism>
<evidence type="ECO:0000256" key="1">
    <source>
        <dbReference type="ARBA" id="ARBA00008987"/>
    </source>
</evidence>
<feature type="domain" description="Thioredoxin" evidence="3">
    <location>
        <begin position="342"/>
        <end position="447"/>
    </location>
</feature>
<feature type="compositionally biased region" description="Basic residues" evidence="2">
    <location>
        <begin position="232"/>
        <end position="242"/>
    </location>
</feature>
<dbReference type="OrthoDB" id="78947at2759"/>
<comment type="caution">
    <text evidence="4">The sequence shown here is derived from an EMBL/GenBank/DDBJ whole genome shotgun (WGS) entry which is preliminary data.</text>
</comment>
<feature type="compositionally biased region" description="Basic and acidic residues" evidence="2">
    <location>
        <begin position="22"/>
        <end position="40"/>
    </location>
</feature>
<dbReference type="GO" id="GO:0047134">
    <property type="term" value="F:protein-disulfide reductase [NAD(P)H] activity"/>
    <property type="evidence" value="ECO:0007669"/>
    <property type="project" value="InterPro"/>
</dbReference>
<dbReference type="Proteomes" id="UP000708208">
    <property type="component" value="Unassembled WGS sequence"/>
</dbReference>
<comment type="similarity">
    <text evidence="1">Belongs to the thioredoxin family.</text>
</comment>
<dbReference type="InterPro" id="IPR010357">
    <property type="entry name" value="TXNDC17_dom"/>
</dbReference>
<evidence type="ECO:0000256" key="2">
    <source>
        <dbReference type="SAM" id="MobiDB-lite"/>
    </source>
</evidence>
<dbReference type="AlphaFoldDB" id="A0A8J2KYJ3"/>
<sequence length="447" mass="50248">MATSGEDAKVPAAEPETGSENVIRESDASGTADHEEHSTEPNEAPGSETTAPEHAEHPQLGSSLTKVDDSALIYQKPSEPKPKKSLQTLKEEHRLSLLTFSRPKSRESVPSREKKSQESLHSREKRVSHKKRRSSQSQHENEEEASSKRSSSSIIEIAAMGMGSNEHLNSLVVPSQVSQAGSILSKTYKEKELHVKVRVAEEPSNEEDEDLDDWLDEDEFSDEGDEDDESKRARRGSGKIKKSKSDSKSAISFSTLLKNNKPTDRELAMEIYETLQMKTFADLLIAKAKRPLLLDAYCLGRGIIDPPIPNIRPSYPDKFVVHDENILTYSSFLARLQELEDQNSHSLQQIVLVFTASLVSQKKTWSEDCNLIETAVAWMSRYLDADCNLMYIRTGTHSEWKDPANPFRTDKRLMLKSLPTITVWNTEKRLAGSRLFNLDNIAVLLED</sequence>
<feature type="compositionally biased region" description="Basic residues" evidence="2">
    <location>
        <begin position="123"/>
        <end position="134"/>
    </location>
</feature>
<evidence type="ECO:0000313" key="4">
    <source>
        <dbReference type="EMBL" id="CAG7734740.1"/>
    </source>
</evidence>
<dbReference type="GO" id="GO:0005829">
    <property type="term" value="C:cytosol"/>
    <property type="evidence" value="ECO:0007669"/>
    <property type="project" value="TreeGrafter"/>
</dbReference>